<sequence>MANEGEDGFDPTKQDAREVAGDAAENREEFLTLMPHFYRGALSQSGRYLDRLDLTVDWAIAVVTAVLALGFQSSDVPPYLIPIGMVALSMFLLFDVRRYRSYDAIRARVRLVEENVYANALNPVGATLGEWREELGEDLRKPMLKVSYREALSRRLKRVYFPLYVLLAVAWLFRITLFVPNEPWRETAAVPGVSGEIIVGIVGAFYLALILVTFWPRKREAKGEFHGEEPGDWKERKKAE</sequence>
<keyword evidence="2" id="KW-0812">Transmembrane</keyword>
<dbReference type="AlphaFoldDB" id="A0A1N6X5D7"/>
<keyword evidence="2" id="KW-0472">Membrane</keyword>
<keyword evidence="4" id="KW-1185">Reference proteome</keyword>
<dbReference type="Proteomes" id="UP000186914">
    <property type="component" value="Unassembled WGS sequence"/>
</dbReference>
<feature type="compositionally biased region" description="Basic and acidic residues" evidence="1">
    <location>
        <begin position="10"/>
        <end position="21"/>
    </location>
</feature>
<keyword evidence="2" id="KW-1133">Transmembrane helix</keyword>
<dbReference type="InterPro" id="IPR014470">
    <property type="entry name" value="UCP01500"/>
</dbReference>
<feature type="region of interest" description="Disordered" evidence="1">
    <location>
        <begin position="1"/>
        <end position="21"/>
    </location>
</feature>
<name>A0A1N6X5D7_9EURY</name>
<dbReference type="EMBL" id="FTNO01000001">
    <property type="protein sequence ID" value="SIQ97568.1"/>
    <property type="molecule type" value="Genomic_DNA"/>
</dbReference>
<evidence type="ECO:0000313" key="3">
    <source>
        <dbReference type="EMBL" id="SIQ97568.1"/>
    </source>
</evidence>
<feature type="transmembrane region" description="Helical" evidence="2">
    <location>
        <begin position="79"/>
        <end position="96"/>
    </location>
</feature>
<dbReference type="Pfam" id="PF10028">
    <property type="entry name" value="DUF2270"/>
    <property type="match status" value="1"/>
</dbReference>
<dbReference type="OrthoDB" id="307287at2157"/>
<feature type="transmembrane region" description="Helical" evidence="2">
    <location>
        <begin position="197"/>
        <end position="215"/>
    </location>
</feature>
<feature type="transmembrane region" description="Helical" evidence="2">
    <location>
        <begin position="159"/>
        <end position="177"/>
    </location>
</feature>
<evidence type="ECO:0000256" key="1">
    <source>
        <dbReference type="SAM" id="MobiDB-lite"/>
    </source>
</evidence>
<accession>A0A1N6X5D7</accession>
<gene>
    <name evidence="3" type="ORF">SAMN05421858_0992</name>
</gene>
<evidence type="ECO:0000313" key="4">
    <source>
        <dbReference type="Proteomes" id="UP000186914"/>
    </source>
</evidence>
<dbReference type="RefSeq" id="WP_076428482.1">
    <property type="nucleotide sequence ID" value="NZ_FTNO01000001.1"/>
</dbReference>
<proteinExistence type="predicted"/>
<reference evidence="4" key="1">
    <citation type="submission" date="2017-01" db="EMBL/GenBank/DDBJ databases">
        <authorList>
            <person name="Varghese N."/>
            <person name="Submissions S."/>
        </authorList>
    </citation>
    <scope>NUCLEOTIDE SEQUENCE [LARGE SCALE GENOMIC DNA]</scope>
    <source>
        <strain evidence="4">CGMCC 1.7737</strain>
    </source>
</reference>
<organism evidence="3 4">
    <name type="scientific">Haladaptatus litoreus</name>
    <dbReference type="NCBI Taxonomy" id="553468"/>
    <lineage>
        <taxon>Archaea</taxon>
        <taxon>Methanobacteriati</taxon>
        <taxon>Methanobacteriota</taxon>
        <taxon>Stenosarchaea group</taxon>
        <taxon>Halobacteria</taxon>
        <taxon>Halobacteriales</taxon>
        <taxon>Haladaptataceae</taxon>
        <taxon>Haladaptatus</taxon>
    </lineage>
</organism>
<protein>
    <submittedName>
        <fullName evidence="3">Uncharacterized membrane protein</fullName>
    </submittedName>
</protein>
<evidence type="ECO:0000256" key="2">
    <source>
        <dbReference type="SAM" id="Phobius"/>
    </source>
</evidence>